<evidence type="ECO:0000256" key="1">
    <source>
        <dbReference type="SAM" id="Phobius"/>
    </source>
</evidence>
<protein>
    <recommendedName>
        <fullName evidence="2">Rhodopsin domain-containing protein</fullName>
    </recommendedName>
</protein>
<feature type="non-terminal residue" evidence="3">
    <location>
        <position position="1"/>
    </location>
</feature>
<feature type="non-terminal residue" evidence="3">
    <location>
        <position position="300"/>
    </location>
</feature>
<keyword evidence="1" id="KW-0472">Membrane</keyword>
<dbReference type="Pfam" id="PF20684">
    <property type="entry name" value="Fung_rhodopsin"/>
    <property type="match status" value="1"/>
</dbReference>
<dbReference type="AlphaFoldDB" id="A0A6A7AVX2"/>
<evidence type="ECO:0000313" key="3">
    <source>
        <dbReference type="EMBL" id="KAF2846507.1"/>
    </source>
</evidence>
<dbReference type="PANTHER" id="PTHR39614:SF2">
    <property type="entry name" value="INTEGRAL MEMBRANE PROTEIN"/>
    <property type="match status" value="1"/>
</dbReference>
<feature type="domain" description="Rhodopsin" evidence="2">
    <location>
        <begin position="30"/>
        <end position="266"/>
    </location>
</feature>
<feature type="transmembrane region" description="Helical" evidence="1">
    <location>
        <begin position="124"/>
        <end position="147"/>
    </location>
</feature>
<evidence type="ECO:0000259" key="2">
    <source>
        <dbReference type="Pfam" id="PF20684"/>
    </source>
</evidence>
<feature type="transmembrane region" description="Helical" evidence="1">
    <location>
        <begin position="90"/>
        <end position="112"/>
    </location>
</feature>
<keyword evidence="1" id="KW-0812">Transmembrane</keyword>
<feature type="transmembrane region" description="Helical" evidence="1">
    <location>
        <begin position="167"/>
        <end position="190"/>
    </location>
</feature>
<dbReference type="PANTHER" id="PTHR39614">
    <property type="entry name" value="INTEGRAL MEMBRANE PROTEIN"/>
    <property type="match status" value="1"/>
</dbReference>
<feature type="transmembrane region" description="Helical" evidence="1">
    <location>
        <begin position="202"/>
        <end position="222"/>
    </location>
</feature>
<reference evidence="3" key="1">
    <citation type="submission" date="2020-01" db="EMBL/GenBank/DDBJ databases">
        <authorList>
            <consortium name="DOE Joint Genome Institute"/>
            <person name="Haridas S."/>
            <person name="Albert R."/>
            <person name="Binder M."/>
            <person name="Bloem J."/>
            <person name="Labutti K."/>
            <person name="Salamov A."/>
            <person name="Andreopoulos B."/>
            <person name="Baker S.E."/>
            <person name="Barry K."/>
            <person name="Bills G."/>
            <person name="Bluhm B.H."/>
            <person name="Cannon C."/>
            <person name="Castanera R."/>
            <person name="Culley D.E."/>
            <person name="Daum C."/>
            <person name="Ezra D."/>
            <person name="Gonzalez J.B."/>
            <person name="Henrissat B."/>
            <person name="Kuo A."/>
            <person name="Liang C."/>
            <person name="Lipzen A."/>
            <person name="Lutzoni F."/>
            <person name="Magnuson J."/>
            <person name="Mondo S."/>
            <person name="Nolan M."/>
            <person name="Ohm R."/>
            <person name="Pangilinan J."/>
            <person name="Park H.-J."/>
            <person name="Ramirez L."/>
            <person name="Alfaro M."/>
            <person name="Sun H."/>
            <person name="Tritt A."/>
            <person name="Yoshinaga Y."/>
            <person name="Zwiers L.-H."/>
            <person name="Turgeon B.G."/>
            <person name="Goodwin S.B."/>
            <person name="Spatafora J.W."/>
            <person name="Crous P.W."/>
            <person name="Grigoriev I.V."/>
        </authorList>
    </citation>
    <scope>NUCLEOTIDE SEQUENCE</scope>
    <source>
        <strain evidence="3">IPT5</strain>
    </source>
</reference>
<sequence length="300" mass="32659">YRFARVSSDDHRGALYIVTFLTFTYTSITFLTRVFIKWLKLGLDDAAMLAAQVSNVVQFALLLTSLSAGLATSFSTLNDEQYARMASTQYGVQIAIYISLGLSKLSTILLVRRLFPRDMQSARTICNVITAITVIWTLASAVLVSAGCSAQSLSPRNSSQICAGIEARYMAVVISDAITDLILAFVPTFLCRNLQMKLLFKIQVLGVFALRLLLIPLAGLFVQSWKTSLRSQDPGIARTKPLVYQQAHLCLSLIAATIPCIRSFLQSFDTGSGLKAGLGPTTNSHGSAPVSGSNNHARFY</sequence>
<name>A0A6A7AVX2_9PLEO</name>
<dbReference type="InterPro" id="IPR049326">
    <property type="entry name" value="Rhodopsin_dom_fungi"/>
</dbReference>
<feature type="transmembrane region" description="Helical" evidence="1">
    <location>
        <begin position="14"/>
        <end position="36"/>
    </location>
</feature>
<dbReference type="EMBL" id="MU006334">
    <property type="protein sequence ID" value="KAF2846507.1"/>
    <property type="molecule type" value="Genomic_DNA"/>
</dbReference>
<evidence type="ECO:0000313" key="4">
    <source>
        <dbReference type="Proteomes" id="UP000799423"/>
    </source>
</evidence>
<accession>A0A6A7AVX2</accession>
<keyword evidence="1" id="KW-1133">Transmembrane helix</keyword>
<proteinExistence type="predicted"/>
<keyword evidence="4" id="KW-1185">Reference proteome</keyword>
<gene>
    <name evidence="3" type="ORF">T440DRAFT_372729</name>
</gene>
<dbReference type="OrthoDB" id="3897607at2759"/>
<dbReference type="Proteomes" id="UP000799423">
    <property type="component" value="Unassembled WGS sequence"/>
</dbReference>
<feature type="transmembrane region" description="Helical" evidence="1">
    <location>
        <begin position="48"/>
        <end position="70"/>
    </location>
</feature>
<organism evidence="3 4">
    <name type="scientific">Plenodomus tracheiphilus IPT5</name>
    <dbReference type="NCBI Taxonomy" id="1408161"/>
    <lineage>
        <taxon>Eukaryota</taxon>
        <taxon>Fungi</taxon>
        <taxon>Dikarya</taxon>
        <taxon>Ascomycota</taxon>
        <taxon>Pezizomycotina</taxon>
        <taxon>Dothideomycetes</taxon>
        <taxon>Pleosporomycetidae</taxon>
        <taxon>Pleosporales</taxon>
        <taxon>Pleosporineae</taxon>
        <taxon>Leptosphaeriaceae</taxon>
        <taxon>Plenodomus</taxon>
    </lineage>
</organism>